<evidence type="ECO:0000256" key="3">
    <source>
        <dbReference type="ARBA" id="ARBA00022475"/>
    </source>
</evidence>
<comment type="similarity">
    <text evidence="1">Belongs to the ABC transporter superfamily.</text>
</comment>
<dbReference type="SMART" id="SM00382">
    <property type="entry name" value="AAA"/>
    <property type="match status" value="1"/>
</dbReference>
<comment type="caution">
    <text evidence="8">The sequence shown here is derived from an EMBL/GenBank/DDBJ whole genome shotgun (WGS) entry which is preliminary data.</text>
</comment>
<dbReference type="InterPro" id="IPR003593">
    <property type="entry name" value="AAA+_ATPase"/>
</dbReference>
<dbReference type="InterPro" id="IPR003439">
    <property type="entry name" value="ABC_transporter-like_ATP-bd"/>
</dbReference>
<evidence type="ECO:0000256" key="6">
    <source>
        <dbReference type="ARBA" id="ARBA00022970"/>
    </source>
</evidence>
<evidence type="ECO:0000256" key="4">
    <source>
        <dbReference type="ARBA" id="ARBA00022741"/>
    </source>
</evidence>
<keyword evidence="3" id="KW-1003">Cell membrane</keyword>
<dbReference type="RefSeq" id="WP_004365815.1">
    <property type="nucleotide sequence ID" value="NZ_AMXF01000107.1"/>
</dbReference>
<keyword evidence="5 8" id="KW-0067">ATP-binding</keyword>
<dbReference type="GO" id="GO:0016887">
    <property type="term" value="F:ATP hydrolysis activity"/>
    <property type="evidence" value="ECO:0007669"/>
    <property type="project" value="InterPro"/>
</dbReference>
<evidence type="ECO:0000256" key="2">
    <source>
        <dbReference type="ARBA" id="ARBA00022448"/>
    </source>
</evidence>
<dbReference type="FunFam" id="3.40.50.300:FF:000421">
    <property type="entry name" value="Branched-chain amino acid ABC transporter ATP-binding protein"/>
    <property type="match status" value="1"/>
</dbReference>
<evidence type="ECO:0000259" key="7">
    <source>
        <dbReference type="PROSITE" id="PS50893"/>
    </source>
</evidence>
<dbReference type="CDD" id="cd03219">
    <property type="entry name" value="ABC_Mj1267_LivG_branched"/>
    <property type="match status" value="1"/>
</dbReference>
<dbReference type="OrthoDB" id="9805514at2"/>
<evidence type="ECO:0000313" key="9">
    <source>
        <dbReference type="Proteomes" id="UP000013047"/>
    </source>
</evidence>
<reference evidence="8 9" key="1">
    <citation type="submission" date="2012-09" db="EMBL/GenBank/DDBJ databases">
        <title>Draft Genome Sequences of 6 Strains from Genus Thauera.</title>
        <authorList>
            <person name="Liu B."/>
            <person name="Shapleigh J.P."/>
            <person name="Frostegard A.H."/>
        </authorList>
    </citation>
    <scope>NUCLEOTIDE SEQUENCE [LARGE SCALE GENOMIC DNA]</scope>
    <source>
        <strain evidence="8 9">B4P</strain>
    </source>
</reference>
<dbReference type="SUPFAM" id="SSF52540">
    <property type="entry name" value="P-loop containing nucleoside triphosphate hydrolases"/>
    <property type="match status" value="1"/>
</dbReference>
<dbReference type="PROSITE" id="PS50893">
    <property type="entry name" value="ABC_TRANSPORTER_2"/>
    <property type="match status" value="1"/>
</dbReference>
<name>N6ZQ65_9RHOO</name>
<dbReference type="InterPro" id="IPR051120">
    <property type="entry name" value="ABC_AA/LPS_Transport"/>
</dbReference>
<keyword evidence="2" id="KW-0813">Transport</keyword>
<dbReference type="AlphaFoldDB" id="N6ZQ65"/>
<feature type="domain" description="ABC transporter" evidence="7">
    <location>
        <begin position="8"/>
        <end position="265"/>
    </location>
</feature>
<evidence type="ECO:0000256" key="5">
    <source>
        <dbReference type="ARBA" id="ARBA00022840"/>
    </source>
</evidence>
<dbReference type="PANTHER" id="PTHR45772">
    <property type="entry name" value="CONSERVED COMPONENT OF ABC TRANSPORTER FOR NATURAL AMINO ACIDS-RELATED"/>
    <property type="match status" value="1"/>
</dbReference>
<protein>
    <submittedName>
        <fullName evidence="8">Branched-chain amino acid ABC transporter ATP-binding protein</fullName>
    </submittedName>
</protein>
<gene>
    <name evidence="8" type="ORF">C667_13920</name>
</gene>
<organism evidence="8 9">
    <name type="scientific">Thauera phenylacetica B4P</name>
    <dbReference type="NCBI Taxonomy" id="1234382"/>
    <lineage>
        <taxon>Bacteria</taxon>
        <taxon>Pseudomonadati</taxon>
        <taxon>Pseudomonadota</taxon>
        <taxon>Betaproteobacteria</taxon>
        <taxon>Rhodocyclales</taxon>
        <taxon>Zoogloeaceae</taxon>
        <taxon>Thauera</taxon>
    </lineage>
</organism>
<dbReference type="Gene3D" id="3.40.50.300">
    <property type="entry name" value="P-loop containing nucleotide triphosphate hydrolases"/>
    <property type="match status" value="1"/>
</dbReference>
<dbReference type="EMBL" id="AMXF01000107">
    <property type="protein sequence ID" value="ENO96448.1"/>
    <property type="molecule type" value="Genomic_DNA"/>
</dbReference>
<sequence>MTTPATLLSVRNLTMRFGGLTAIDDLSLEVPAGKITGIIGPNGAGKTTLFNCLTGFYKPTTGTLRLAHPRRGEMALEALPSHRVARDAQVVRTFQNIRLFPKMTVLENLIVAQHNVLQRASQFSIAGIFKLPGYRKAERQAIERAAMWLARLKLTHLADDAAGDLPYGIQRRIEIARALCVDPVLLCLDEPAAGLNPRESAELNELLLYLCGELGIAILLIEHDMSVVMNVSDHIGVISYGRKIAEGTPAQVKHDPQVIKAYLGEDEEEDEKVDAVTGGAAA</sequence>
<accession>N6ZQ65</accession>
<dbReference type="GO" id="GO:0005524">
    <property type="term" value="F:ATP binding"/>
    <property type="evidence" value="ECO:0007669"/>
    <property type="project" value="UniProtKB-KW"/>
</dbReference>
<evidence type="ECO:0000313" key="8">
    <source>
        <dbReference type="EMBL" id="ENO96448.1"/>
    </source>
</evidence>
<evidence type="ECO:0000256" key="1">
    <source>
        <dbReference type="ARBA" id="ARBA00005417"/>
    </source>
</evidence>
<dbReference type="InterPro" id="IPR027417">
    <property type="entry name" value="P-loop_NTPase"/>
</dbReference>
<keyword evidence="6" id="KW-0029">Amino-acid transport</keyword>
<dbReference type="GO" id="GO:0005304">
    <property type="term" value="F:L-valine transmembrane transporter activity"/>
    <property type="evidence" value="ECO:0007669"/>
    <property type="project" value="TreeGrafter"/>
</dbReference>
<dbReference type="GO" id="GO:0015188">
    <property type="term" value="F:L-isoleucine transmembrane transporter activity"/>
    <property type="evidence" value="ECO:0007669"/>
    <property type="project" value="TreeGrafter"/>
</dbReference>
<dbReference type="PANTHER" id="PTHR45772:SF11">
    <property type="entry name" value="HIGH-AFFINITY BRANCHED-CHAIN AMINO ACID TRANSPORT ATP-BINDING PROTEIN LIVG"/>
    <property type="match status" value="1"/>
</dbReference>
<dbReference type="Pfam" id="PF00005">
    <property type="entry name" value="ABC_tran"/>
    <property type="match status" value="1"/>
</dbReference>
<dbReference type="Proteomes" id="UP000013047">
    <property type="component" value="Unassembled WGS sequence"/>
</dbReference>
<dbReference type="GO" id="GO:0015192">
    <property type="term" value="F:L-phenylalanine transmembrane transporter activity"/>
    <property type="evidence" value="ECO:0007669"/>
    <property type="project" value="TreeGrafter"/>
</dbReference>
<keyword evidence="4" id="KW-0547">Nucleotide-binding</keyword>
<dbReference type="GO" id="GO:0015808">
    <property type="term" value="P:L-alanine transport"/>
    <property type="evidence" value="ECO:0007669"/>
    <property type="project" value="TreeGrafter"/>
</dbReference>
<keyword evidence="9" id="KW-1185">Reference proteome</keyword>
<proteinExistence type="inferred from homology"/>
<dbReference type="GO" id="GO:0005886">
    <property type="term" value="C:plasma membrane"/>
    <property type="evidence" value="ECO:0007669"/>
    <property type="project" value="TreeGrafter"/>
</dbReference>
<dbReference type="InterPro" id="IPR032823">
    <property type="entry name" value="BCA_ABC_TP_C"/>
</dbReference>
<dbReference type="GO" id="GO:1903806">
    <property type="term" value="P:L-isoleucine import across plasma membrane"/>
    <property type="evidence" value="ECO:0007669"/>
    <property type="project" value="TreeGrafter"/>
</dbReference>
<dbReference type="GO" id="GO:1903805">
    <property type="term" value="P:L-valine import across plasma membrane"/>
    <property type="evidence" value="ECO:0007669"/>
    <property type="project" value="TreeGrafter"/>
</dbReference>
<keyword evidence="3" id="KW-0472">Membrane</keyword>
<dbReference type="GO" id="GO:0042941">
    <property type="term" value="P:D-alanine transmembrane transport"/>
    <property type="evidence" value="ECO:0007669"/>
    <property type="project" value="TreeGrafter"/>
</dbReference>
<dbReference type="Pfam" id="PF12399">
    <property type="entry name" value="BCA_ABC_TP_C"/>
    <property type="match status" value="1"/>
</dbReference>